<proteinExistence type="predicted"/>
<dbReference type="PROSITE" id="PS00018">
    <property type="entry name" value="EF_HAND_1"/>
    <property type="match status" value="2"/>
</dbReference>
<dbReference type="OrthoDB" id="418595at2759"/>
<dbReference type="EMBL" id="JWZX01002170">
    <property type="protein sequence ID" value="KOO30751.1"/>
    <property type="molecule type" value="Genomic_DNA"/>
</dbReference>
<comment type="caution">
    <text evidence="8">The sequence shown here is derived from an EMBL/GenBank/DDBJ whole genome shotgun (WGS) entry which is preliminary data.</text>
</comment>
<dbReference type="PANTHER" id="PTHR46212">
    <property type="entry name" value="PEFLIN"/>
    <property type="match status" value="1"/>
</dbReference>
<reference evidence="9" key="1">
    <citation type="journal article" date="2015" name="PLoS Genet.">
        <title>Genome Sequence and Transcriptome Analyses of Chrysochromulina tobin: Metabolic Tools for Enhanced Algal Fitness in the Prominent Order Prymnesiales (Haptophyceae).</title>
        <authorList>
            <person name="Hovde B.T."/>
            <person name="Deodato C.R."/>
            <person name="Hunsperger H.M."/>
            <person name="Ryken S.A."/>
            <person name="Yost W."/>
            <person name="Jha R.K."/>
            <person name="Patterson J."/>
            <person name="Monnat R.J. Jr."/>
            <person name="Barlow S.B."/>
            <person name="Starkenburg S.R."/>
            <person name="Cattolico R.A."/>
        </authorList>
    </citation>
    <scope>NUCLEOTIDE SEQUENCE</scope>
    <source>
        <strain evidence="9">CCMP291</strain>
    </source>
</reference>
<dbReference type="InterPro" id="IPR018247">
    <property type="entry name" value="EF_Hand_1_Ca_BS"/>
</dbReference>
<evidence type="ECO:0000259" key="7">
    <source>
        <dbReference type="PROSITE" id="PS50222"/>
    </source>
</evidence>
<keyword evidence="5" id="KW-0106">Calcium</keyword>
<evidence type="ECO:0000256" key="1">
    <source>
        <dbReference type="ARBA" id="ARBA00004496"/>
    </source>
</evidence>
<evidence type="ECO:0000313" key="9">
    <source>
        <dbReference type="Proteomes" id="UP000037460"/>
    </source>
</evidence>
<evidence type="ECO:0000256" key="6">
    <source>
        <dbReference type="SAM" id="MobiDB-lite"/>
    </source>
</evidence>
<feature type="domain" description="EF-hand" evidence="7">
    <location>
        <begin position="43"/>
        <end position="78"/>
    </location>
</feature>
<keyword evidence="4" id="KW-0677">Repeat</keyword>
<organism evidence="8 9">
    <name type="scientific">Chrysochromulina tobinii</name>
    <dbReference type="NCBI Taxonomy" id="1460289"/>
    <lineage>
        <taxon>Eukaryota</taxon>
        <taxon>Haptista</taxon>
        <taxon>Haptophyta</taxon>
        <taxon>Prymnesiophyceae</taxon>
        <taxon>Prymnesiales</taxon>
        <taxon>Chrysochromulinaceae</taxon>
        <taxon>Chrysochromulina</taxon>
    </lineage>
</organism>
<feature type="compositionally biased region" description="Polar residues" evidence="6">
    <location>
        <begin position="159"/>
        <end position="173"/>
    </location>
</feature>
<keyword evidence="9" id="KW-1185">Reference proteome</keyword>
<comment type="subcellular location">
    <subcellularLocation>
        <location evidence="1">Cytoplasm</location>
    </subcellularLocation>
</comment>
<dbReference type="Proteomes" id="UP000037460">
    <property type="component" value="Unassembled WGS sequence"/>
</dbReference>
<dbReference type="SMART" id="SM00054">
    <property type="entry name" value="EFh"/>
    <property type="match status" value="2"/>
</dbReference>
<dbReference type="GO" id="GO:0048306">
    <property type="term" value="F:calcium-dependent protein binding"/>
    <property type="evidence" value="ECO:0007669"/>
    <property type="project" value="UniProtKB-ARBA"/>
</dbReference>
<evidence type="ECO:0000256" key="2">
    <source>
        <dbReference type="ARBA" id="ARBA00022490"/>
    </source>
</evidence>
<evidence type="ECO:0000256" key="4">
    <source>
        <dbReference type="ARBA" id="ARBA00022737"/>
    </source>
</evidence>
<evidence type="ECO:0000313" key="8">
    <source>
        <dbReference type="EMBL" id="KOO30751.1"/>
    </source>
</evidence>
<name>A0A0M0JVP5_9EUKA</name>
<keyword evidence="3" id="KW-0479">Metal-binding</keyword>
<dbReference type="InterPro" id="IPR002048">
    <property type="entry name" value="EF_hand_dom"/>
</dbReference>
<sequence>MAEAEERLQGRLRLAFEDFDTDKSGTISMSELQNVLSAAKLALSPGDLETLLGTADTDKDGEINFDEFMNQLQEEFHSGRIGGLIDIVEEASVTNGWLNPMAWFKVKAEEKERALQQEGRMIREQDTQAFMEKMTGSVMETKELRGAGVRRAREKTARKNQQAAEEVRQQLSAENERRKMREMEHSRQVEESHASKMAQKFNPKVHSPDAARAELRHSIEALTLNPFSHMYYEC</sequence>
<evidence type="ECO:0000256" key="5">
    <source>
        <dbReference type="ARBA" id="ARBA00022837"/>
    </source>
</evidence>
<feature type="region of interest" description="Disordered" evidence="6">
    <location>
        <begin position="153"/>
        <end position="209"/>
    </location>
</feature>
<dbReference type="Pfam" id="PF13499">
    <property type="entry name" value="EF-hand_7"/>
    <property type="match status" value="1"/>
</dbReference>
<dbReference type="GO" id="GO:0005509">
    <property type="term" value="F:calcium ion binding"/>
    <property type="evidence" value="ECO:0007669"/>
    <property type="project" value="InterPro"/>
</dbReference>
<dbReference type="GO" id="GO:0005737">
    <property type="term" value="C:cytoplasm"/>
    <property type="evidence" value="ECO:0007669"/>
    <property type="project" value="UniProtKB-SubCell"/>
</dbReference>
<accession>A0A0M0JVP5</accession>
<dbReference type="InterPro" id="IPR051426">
    <property type="entry name" value="Peflin/Sorcin_CaBP"/>
</dbReference>
<gene>
    <name evidence="8" type="ORF">Ctob_003070</name>
</gene>
<evidence type="ECO:0000256" key="3">
    <source>
        <dbReference type="ARBA" id="ARBA00022723"/>
    </source>
</evidence>
<feature type="compositionally biased region" description="Basic and acidic residues" evidence="6">
    <location>
        <begin position="174"/>
        <end position="194"/>
    </location>
</feature>
<dbReference type="PROSITE" id="PS50222">
    <property type="entry name" value="EF_HAND_2"/>
    <property type="match status" value="2"/>
</dbReference>
<dbReference type="AlphaFoldDB" id="A0A0M0JVP5"/>
<dbReference type="PANTHER" id="PTHR46212:SF3">
    <property type="entry name" value="GH27120P"/>
    <property type="match status" value="1"/>
</dbReference>
<dbReference type="CDD" id="cd00051">
    <property type="entry name" value="EFh"/>
    <property type="match status" value="1"/>
</dbReference>
<keyword evidence="2" id="KW-0963">Cytoplasm</keyword>
<feature type="domain" description="EF-hand" evidence="7">
    <location>
        <begin position="7"/>
        <end position="42"/>
    </location>
</feature>
<dbReference type="Gene3D" id="1.10.238.10">
    <property type="entry name" value="EF-hand"/>
    <property type="match status" value="1"/>
</dbReference>
<protein>
    <recommendedName>
        <fullName evidence="7">EF-hand domain-containing protein</fullName>
    </recommendedName>
</protein>
<dbReference type="SUPFAM" id="SSF47473">
    <property type="entry name" value="EF-hand"/>
    <property type="match status" value="1"/>
</dbReference>
<dbReference type="InterPro" id="IPR011992">
    <property type="entry name" value="EF-hand-dom_pair"/>
</dbReference>